<name>A0ABS3VTU9_MICEH</name>
<dbReference type="EMBL" id="WVUH01000157">
    <property type="protein sequence ID" value="MBO4207954.1"/>
    <property type="molecule type" value="Genomic_DNA"/>
</dbReference>
<dbReference type="PANTHER" id="PTHR43760:SF1">
    <property type="entry name" value="ENDORIBONUCLEASE L-PSP_CHORISMATE MUTASE-LIKE DOMAIN-CONTAINING PROTEIN"/>
    <property type="match status" value="1"/>
</dbReference>
<dbReference type="Pfam" id="PF01042">
    <property type="entry name" value="Ribonuc_L-PSP"/>
    <property type="match status" value="1"/>
</dbReference>
<proteinExistence type="predicted"/>
<dbReference type="PANTHER" id="PTHR43760">
    <property type="entry name" value="ENDORIBONUCLEASE-RELATED"/>
    <property type="match status" value="1"/>
</dbReference>
<evidence type="ECO:0000313" key="2">
    <source>
        <dbReference type="Proteomes" id="UP000823521"/>
    </source>
</evidence>
<dbReference type="SUPFAM" id="SSF55298">
    <property type="entry name" value="YjgF-like"/>
    <property type="match status" value="1"/>
</dbReference>
<evidence type="ECO:0000313" key="1">
    <source>
        <dbReference type="EMBL" id="MBO4207954.1"/>
    </source>
</evidence>
<comment type="caution">
    <text evidence="1">The sequence shown here is derived from an EMBL/GenBank/DDBJ whole genome shotgun (WGS) entry which is preliminary data.</text>
</comment>
<dbReference type="InterPro" id="IPR013813">
    <property type="entry name" value="Endoribo_LPSP/chorism_mut-like"/>
</dbReference>
<gene>
    <name evidence="1" type="ORF">GSF22_18375</name>
</gene>
<accession>A0ABS3VTU9</accession>
<dbReference type="InterPro" id="IPR035959">
    <property type="entry name" value="RutC-like_sf"/>
</dbReference>
<dbReference type="Gene3D" id="3.30.1330.40">
    <property type="entry name" value="RutC-like"/>
    <property type="match status" value="1"/>
</dbReference>
<reference evidence="1 2" key="1">
    <citation type="submission" date="2019-12" db="EMBL/GenBank/DDBJ databases">
        <title>Whole genome sequencing of endophytic Actinobacterium Micromonospora sp. MPMI6T.</title>
        <authorList>
            <person name="Evv R."/>
            <person name="Podile A.R."/>
        </authorList>
    </citation>
    <scope>NUCLEOTIDE SEQUENCE [LARGE SCALE GENOMIC DNA]</scope>
    <source>
        <strain evidence="1 2">MPMI6</strain>
    </source>
</reference>
<dbReference type="InterPro" id="IPR006175">
    <property type="entry name" value="YjgF/YER057c/UK114"/>
</dbReference>
<protein>
    <submittedName>
        <fullName evidence="1">RidA family protein</fullName>
    </submittedName>
</protein>
<dbReference type="CDD" id="cd02199">
    <property type="entry name" value="YjgF_YER057c_UK114_like_1"/>
    <property type="match status" value="1"/>
</dbReference>
<keyword evidence="2" id="KW-1185">Reference proteome</keyword>
<dbReference type="Proteomes" id="UP000823521">
    <property type="component" value="Unassembled WGS sequence"/>
</dbReference>
<organism evidence="1 2">
    <name type="scientific">Micromonospora echinofusca</name>
    <dbReference type="NCBI Taxonomy" id="47858"/>
    <lineage>
        <taxon>Bacteria</taxon>
        <taxon>Bacillati</taxon>
        <taxon>Actinomycetota</taxon>
        <taxon>Actinomycetes</taxon>
        <taxon>Micromonosporales</taxon>
        <taxon>Micromonosporaceae</taxon>
        <taxon>Micromonospora</taxon>
    </lineage>
</organism>
<sequence length="168" mass="17255">MGGAGHRRAGRGGVPVTPDERFALVRPRPCPPAAPPPWFRPVSIAGGHAYLSGQVPFDADGRLLAVGRLGAEVDLATGVRCARQCAVNLLAVLARTPPGLAGVDQLLKLTVFVACAPDFTAQPEVANGASELLAEVLGEHGAHARSAIGVASLPLGAPVEIELIARLR</sequence>